<dbReference type="PROSITE" id="PS00455">
    <property type="entry name" value="AMP_BINDING"/>
    <property type="match status" value="1"/>
</dbReference>
<dbReference type="FunFam" id="3.30.300.30:FF:000007">
    <property type="entry name" value="4-coumarate--CoA ligase 2"/>
    <property type="match status" value="1"/>
</dbReference>
<dbReference type="CDD" id="cd05911">
    <property type="entry name" value="Firefly_Luc_like"/>
    <property type="match status" value="1"/>
</dbReference>
<dbReference type="SUPFAM" id="SSF56801">
    <property type="entry name" value="Acetyl-CoA synthetase-like"/>
    <property type="match status" value="1"/>
</dbReference>
<sequence length="624" mass="68357">MAPKNKSWAFMHLVTKVVLPFQTINVRKAYSYLAASQRKRDRLRQYCSGGFTAANTRRPPGAVSPVSKLALSCNSLTTRSLCSMNTSSSPVEEQYPILPGNILRSPIPDLHLPTDVSIHQIVFDICNTFKDKLAVEEFLTGRKYAYGQLKEAAARVASALYRKGYRKGDVLLVFSTNNVDYIVLMVACAAAGVWFSTASPAFIADELAKQLSHCGAKGIITVPELAPVVKEAVVSEHFKTNVKDLMVFGEATGFEPFQNLLDDDGKAFPDVDIDPVKDVFVLPYSSGTTGFPKGVLLSHHNCVANFLQYGAMVPMGPEDRCLGLLPLFHIFGMTLNLFPTLMAGASITYLPKFLPKSFLMCLQEQKISVAHLVPPFILFLAKHPVISKYDLSSVKRIVVGAAPLEHNLITEFLKRHPNVERFIQGFGMTETSPLTFVDTTQTLGSVGPVVPNTLAKIVDPEIKNPVAVGTPGEICVKGPQVMLGYHKNKTATSDMITSEGWLHTGDIGYFNERGVVFVQDRLKELIKYDGLQVAPAELEALLLSHPDIQDVAVVGVLDEAAGELPRAFVVLRPGSDITEDKVASFVNGKVALWKRLRGGVQFVDEIPKSPSGKILRRVLKAKYL</sequence>
<dbReference type="Proteomes" id="UP001283361">
    <property type="component" value="Unassembled WGS sequence"/>
</dbReference>
<dbReference type="PANTHER" id="PTHR24096:SF422">
    <property type="entry name" value="BCDNA.GH02901"/>
    <property type="match status" value="1"/>
</dbReference>
<dbReference type="PANTHER" id="PTHR24096">
    <property type="entry name" value="LONG-CHAIN-FATTY-ACID--COA LIGASE"/>
    <property type="match status" value="1"/>
</dbReference>
<dbReference type="EMBL" id="JAWDGP010002302">
    <property type="protein sequence ID" value="KAK3784206.1"/>
    <property type="molecule type" value="Genomic_DNA"/>
</dbReference>
<accession>A0AAE1ABJ4</accession>
<dbReference type="GO" id="GO:0016405">
    <property type="term" value="F:CoA-ligase activity"/>
    <property type="evidence" value="ECO:0007669"/>
    <property type="project" value="TreeGrafter"/>
</dbReference>
<dbReference type="Pfam" id="PF13193">
    <property type="entry name" value="AMP-binding_C"/>
    <property type="match status" value="1"/>
</dbReference>
<dbReference type="InterPro" id="IPR000873">
    <property type="entry name" value="AMP-dep_synth/lig_dom"/>
</dbReference>
<keyword evidence="5" id="KW-1185">Reference proteome</keyword>
<dbReference type="AlphaFoldDB" id="A0AAE1ABJ4"/>
<organism evidence="4 5">
    <name type="scientific">Elysia crispata</name>
    <name type="common">lettuce slug</name>
    <dbReference type="NCBI Taxonomy" id="231223"/>
    <lineage>
        <taxon>Eukaryota</taxon>
        <taxon>Metazoa</taxon>
        <taxon>Spiralia</taxon>
        <taxon>Lophotrochozoa</taxon>
        <taxon>Mollusca</taxon>
        <taxon>Gastropoda</taxon>
        <taxon>Heterobranchia</taxon>
        <taxon>Euthyneura</taxon>
        <taxon>Panpulmonata</taxon>
        <taxon>Sacoglossa</taxon>
        <taxon>Placobranchoidea</taxon>
        <taxon>Plakobranchidae</taxon>
        <taxon>Elysia</taxon>
    </lineage>
</organism>
<evidence type="ECO:0000313" key="4">
    <source>
        <dbReference type="EMBL" id="KAK3784206.1"/>
    </source>
</evidence>
<gene>
    <name evidence="4" type="ORF">RRG08_001514</name>
</gene>
<dbReference type="Gene3D" id="3.30.300.30">
    <property type="match status" value="1"/>
</dbReference>
<name>A0AAE1ABJ4_9GAST</name>
<evidence type="ECO:0008006" key="6">
    <source>
        <dbReference type="Google" id="ProtNLM"/>
    </source>
</evidence>
<dbReference type="InterPro" id="IPR020845">
    <property type="entry name" value="AMP-binding_CS"/>
</dbReference>
<evidence type="ECO:0000313" key="5">
    <source>
        <dbReference type="Proteomes" id="UP001283361"/>
    </source>
</evidence>
<dbReference type="InterPro" id="IPR045851">
    <property type="entry name" value="AMP-bd_C_sf"/>
</dbReference>
<feature type="domain" description="AMP-dependent synthetase/ligase" evidence="2">
    <location>
        <begin position="126"/>
        <end position="486"/>
    </location>
</feature>
<reference evidence="4" key="1">
    <citation type="journal article" date="2023" name="G3 (Bethesda)">
        <title>A reference genome for the long-term kleptoplast-retaining sea slug Elysia crispata morphotype clarki.</title>
        <authorList>
            <person name="Eastman K.E."/>
            <person name="Pendleton A.L."/>
            <person name="Shaikh M.A."/>
            <person name="Suttiyut T."/>
            <person name="Ogas R."/>
            <person name="Tomko P."/>
            <person name="Gavelis G."/>
            <person name="Widhalm J.R."/>
            <person name="Wisecaver J.H."/>
        </authorList>
    </citation>
    <scope>NUCLEOTIDE SEQUENCE</scope>
    <source>
        <strain evidence="4">ECLA1</strain>
    </source>
</reference>
<comment type="similarity">
    <text evidence="1">Belongs to the ATP-dependent AMP-binding enzyme family.</text>
</comment>
<dbReference type="InterPro" id="IPR042099">
    <property type="entry name" value="ANL_N_sf"/>
</dbReference>
<feature type="domain" description="AMP-binding enzyme C-terminal" evidence="3">
    <location>
        <begin position="537"/>
        <end position="613"/>
    </location>
</feature>
<comment type="caution">
    <text evidence="4">The sequence shown here is derived from an EMBL/GenBank/DDBJ whole genome shotgun (WGS) entry which is preliminary data.</text>
</comment>
<evidence type="ECO:0000259" key="3">
    <source>
        <dbReference type="Pfam" id="PF13193"/>
    </source>
</evidence>
<protein>
    <recommendedName>
        <fullName evidence="6">4-coumarate--CoA ligase</fullName>
    </recommendedName>
</protein>
<evidence type="ECO:0000259" key="2">
    <source>
        <dbReference type="Pfam" id="PF00501"/>
    </source>
</evidence>
<dbReference type="Pfam" id="PF00501">
    <property type="entry name" value="AMP-binding"/>
    <property type="match status" value="1"/>
</dbReference>
<proteinExistence type="inferred from homology"/>
<evidence type="ECO:0000256" key="1">
    <source>
        <dbReference type="ARBA" id="ARBA00006432"/>
    </source>
</evidence>
<dbReference type="InterPro" id="IPR025110">
    <property type="entry name" value="AMP-bd_C"/>
</dbReference>
<dbReference type="Gene3D" id="3.40.50.12780">
    <property type="entry name" value="N-terminal domain of ligase-like"/>
    <property type="match status" value="1"/>
</dbReference>